<dbReference type="InterPro" id="IPR000515">
    <property type="entry name" value="MetI-like"/>
</dbReference>
<dbReference type="InterPro" id="IPR035906">
    <property type="entry name" value="MetI-like_sf"/>
</dbReference>
<dbReference type="PANTHER" id="PTHR30465">
    <property type="entry name" value="INNER MEMBRANE ABC TRANSPORTER"/>
    <property type="match status" value="1"/>
</dbReference>
<keyword evidence="2 7" id="KW-0813">Transport</keyword>
<evidence type="ECO:0000256" key="4">
    <source>
        <dbReference type="ARBA" id="ARBA00022692"/>
    </source>
</evidence>
<sequence>MELVMMFMHPIVRYVLQRALLAFLVIWIGLTITFVLSRLMPFNAADLFISRLVSQGATITGQEIEIMKRQLLELYGLDKPIIDQYLIFLRNYMVTGEMGPSFAFFPTSVRDVIAKALPWSLLLLIMASIISWIVGNGIGVLAALTRHRRISNILENVAIAFQPVPFAVLAIAFLVFYALILRLPIPSGGYIVTGSAIEMFAYMLRRAAFPLLVLVMFGWFGGFVSMKAIALKMREEDFIVYSFLQGAPTNSIRYMIFRNSILPQFTSLVLGLSRVFIGSLLIEYIFNYPGIGYILQGAIANADYNLMLGVLFFATVATATATFILDLVYPLIDPRIRYPGQG</sequence>
<evidence type="ECO:0000259" key="8">
    <source>
        <dbReference type="PROSITE" id="PS50928"/>
    </source>
</evidence>
<evidence type="ECO:0000256" key="5">
    <source>
        <dbReference type="ARBA" id="ARBA00022989"/>
    </source>
</evidence>
<dbReference type="EMBL" id="DTBZ01000116">
    <property type="protein sequence ID" value="HGQ18558.1"/>
    <property type="molecule type" value="Genomic_DNA"/>
</dbReference>
<comment type="subcellular location">
    <subcellularLocation>
        <location evidence="1 7">Cell membrane</location>
        <topology evidence="1 7">Multi-pass membrane protein</topology>
    </subcellularLocation>
</comment>
<evidence type="ECO:0000256" key="1">
    <source>
        <dbReference type="ARBA" id="ARBA00004651"/>
    </source>
</evidence>
<name>A0A7J3I818_9CREN</name>
<evidence type="ECO:0000256" key="6">
    <source>
        <dbReference type="ARBA" id="ARBA00023136"/>
    </source>
</evidence>
<feature type="transmembrane region" description="Helical" evidence="7">
    <location>
        <begin position="211"/>
        <end position="232"/>
    </location>
</feature>
<evidence type="ECO:0000313" key="10">
    <source>
        <dbReference type="EMBL" id="HGQ18558.1"/>
    </source>
</evidence>
<evidence type="ECO:0000313" key="9">
    <source>
        <dbReference type="EMBL" id="HGN36747.1"/>
    </source>
</evidence>
<dbReference type="PANTHER" id="PTHR30465:SF0">
    <property type="entry name" value="OLIGOPEPTIDE TRANSPORT SYSTEM PERMEASE PROTEIN APPB"/>
    <property type="match status" value="1"/>
</dbReference>
<dbReference type="AlphaFoldDB" id="A0A7J3I818"/>
<feature type="domain" description="ABC transmembrane type-1" evidence="8">
    <location>
        <begin position="117"/>
        <end position="329"/>
    </location>
</feature>
<evidence type="ECO:0000256" key="7">
    <source>
        <dbReference type="RuleBase" id="RU363032"/>
    </source>
</evidence>
<gene>
    <name evidence="9" type="ORF">ENT87_04260</name>
    <name evidence="10" type="ORF">ENU30_06265</name>
</gene>
<dbReference type="CDD" id="cd06261">
    <property type="entry name" value="TM_PBP2"/>
    <property type="match status" value="1"/>
</dbReference>
<dbReference type="Gene3D" id="1.10.3720.10">
    <property type="entry name" value="MetI-like"/>
    <property type="match status" value="1"/>
</dbReference>
<keyword evidence="4 7" id="KW-0812">Transmembrane</keyword>
<feature type="transmembrane region" description="Helical" evidence="7">
    <location>
        <begin position="306"/>
        <end position="329"/>
    </location>
</feature>
<accession>A0A7J3I818</accession>
<reference evidence="9" key="1">
    <citation type="journal article" date="2020" name="mSystems">
        <title>Genome- and Community-Level Interaction Insights into Carbon Utilization and Element Cycling Functions of Hydrothermarchaeota in Hydrothermal Sediment.</title>
        <authorList>
            <person name="Zhou Z."/>
            <person name="Liu Y."/>
            <person name="Xu W."/>
            <person name="Pan J."/>
            <person name="Luo Z.H."/>
            <person name="Li M."/>
        </authorList>
    </citation>
    <scope>NUCLEOTIDE SEQUENCE [LARGE SCALE GENOMIC DNA]</scope>
    <source>
        <strain evidence="9">SpSt-618</strain>
        <strain evidence="10">SpSt-657</strain>
    </source>
</reference>
<keyword evidence="3" id="KW-1003">Cell membrane</keyword>
<proteinExistence type="inferred from homology"/>
<organism evidence="9">
    <name type="scientific">Ignisphaera aggregans</name>
    <dbReference type="NCBI Taxonomy" id="334771"/>
    <lineage>
        <taxon>Archaea</taxon>
        <taxon>Thermoproteota</taxon>
        <taxon>Thermoprotei</taxon>
        <taxon>Desulfurococcales</taxon>
        <taxon>Desulfurococcaceae</taxon>
        <taxon>Ignisphaera</taxon>
    </lineage>
</organism>
<dbReference type="GO" id="GO:0055085">
    <property type="term" value="P:transmembrane transport"/>
    <property type="evidence" value="ECO:0007669"/>
    <property type="project" value="InterPro"/>
</dbReference>
<feature type="transmembrane region" description="Helical" evidence="7">
    <location>
        <begin position="157"/>
        <end position="181"/>
    </location>
</feature>
<dbReference type="GO" id="GO:0005886">
    <property type="term" value="C:plasma membrane"/>
    <property type="evidence" value="ECO:0007669"/>
    <property type="project" value="UniProtKB-SubCell"/>
</dbReference>
<feature type="transmembrane region" description="Helical" evidence="7">
    <location>
        <begin position="119"/>
        <end position="145"/>
    </location>
</feature>
<dbReference type="Pfam" id="PF19300">
    <property type="entry name" value="BPD_transp_1_N"/>
    <property type="match status" value="1"/>
</dbReference>
<feature type="transmembrane region" description="Helical" evidence="7">
    <location>
        <begin position="268"/>
        <end position="286"/>
    </location>
</feature>
<dbReference type="EMBL" id="DTAI01000124">
    <property type="protein sequence ID" value="HGN36747.1"/>
    <property type="molecule type" value="Genomic_DNA"/>
</dbReference>
<feature type="transmembrane region" description="Helical" evidence="7">
    <location>
        <begin position="238"/>
        <end position="256"/>
    </location>
</feature>
<feature type="transmembrane region" description="Helical" evidence="7">
    <location>
        <begin position="20"/>
        <end position="40"/>
    </location>
</feature>
<keyword evidence="6 7" id="KW-0472">Membrane</keyword>
<keyword evidence="5 7" id="KW-1133">Transmembrane helix</keyword>
<protein>
    <submittedName>
        <fullName evidence="9">ABC transporter permease</fullName>
    </submittedName>
</protein>
<dbReference type="PROSITE" id="PS50928">
    <property type="entry name" value="ABC_TM1"/>
    <property type="match status" value="1"/>
</dbReference>
<comment type="similarity">
    <text evidence="7">Belongs to the binding-protein-dependent transport system permease family.</text>
</comment>
<dbReference type="Pfam" id="PF00528">
    <property type="entry name" value="BPD_transp_1"/>
    <property type="match status" value="1"/>
</dbReference>
<evidence type="ECO:0000256" key="3">
    <source>
        <dbReference type="ARBA" id="ARBA00022475"/>
    </source>
</evidence>
<dbReference type="InterPro" id="IPR045621">
    <property type="entry name" value="BPD_transp_1_N"/>
</dbReference>
<comment type="caution">
    <text evidence="9">The sequence shown here is derived from an EMBL/GenBank/DDBJ whole genome shotgun (WGS) entry which is preliminary data.</text>
</comment>
<evidence type="ECO:0000256" key="2">
    <source>
        <dbReference type="ARBA" id="ARBA00022448"/>
    </source>
</evidence>